<proteinExistence type="predicted"/>
<reference evidence="3" key="3">
    <citation type="submission" date="2023-05" db="EMBL/GenBank/DDBJ databases">
        <authorList>
            <person name="Smith C.H."/>
        </authorList>
    </citation>
    <scope>NUCLEOTIDE SEQUENCE</scope>
    <source>
        <strain evidence="3">CHS0354</strain>
        <tissue evidence="3">Mantle</tissue>
    </source>
</reference>
<sequence>MRQLAQQWTYALLIIVIVLSGTQKSICSSSEDEVELGSGIGTDLAITVNVTHIRFVEEVDIELSSTRNLTAQVDGTENCNSSDGRGCGPDASEQRSSGTILGGSAQLWRILYGVFLILQLSLLSLT</sequence>
<evidence type="ECO:0000256" key="2">
    <source>
        <dbReference type="SAM" id="SignalP"/>
    </source>
</evidence>
<gene>
    <name evidence="3" type="ORF">CHS0354_036405</name>
</gene>
<dbReference type="Proteomes" id="UP001195483">
    <property type="component" value="Unassembled WGS sequence"/>
</dbReference>
<dbReference type="EMBL" id="JAEAOA010002130">
    <property type="protein sequence ID" value="KAK3599392.1"/>
    <property type="molecule type" value="Genomic_DNA"/>
</dbReference>
<comment type="caution">
    <text evidence="3">The sequence shown here is derived from an EMBL/GenBank/DDBJ whole genome shotgun (WGS) entry which is preliminary data.</text>
</comment>
<evidence type="ECO:0000256" key="1">
    <source>
        <dbReference type="SAM" id="MobiDB-lite"/>
    </source>
</evidence>
<keyword evidence="2" id="KW-0732">Signal</keyword>
<accession>A0AAE0SWA1</accession>
<reference evidence="3" key="2">
    <citation type="journal article" date="2021" name="Genome Biol. Evol.">
        <title>Developing a high-quality reference genome for a parasitic bivalve with doubly uniparental inheritance (Bivalvia: Unionida).</title>
        <authorList>
            <person name="Smith C.H."/>
        </authorList>
    </citation>
    <scope>NUCLEOTIDE SEQUENCE</scope>
    <source>
        <strain evidence="3">CHS0354</strain>
        <tissue evidence="3">Mantle</tissue>
    </source>
</reference>
<evidence type="ECO:0000313" key="4">
    <source>
        <dbReference type="Proteomes" id="UP001195483"/>
    </source>
</evidence>
<protein>
    <submittedName>
        <fullName evidence="3">Uncharacterized protein</fullName>
    </submittedName>
</protein>
<name>A0AAE0SWA1_9BIVA</name>
<reference evidence="3" key="1">
    <citation type="journal article" date="2021" name="Genome Biol. Evol.">
        <title>A High-Quality Reference Genome for a Parasitic Bivalve with Doubly Uniparental Inheritance (Bivalvia: Unionida).</title>
        <authorList>
            <person name="Smith C.H."/>
        </authorList>
    </citation>
    <scope>NUCLEOTIDE SEQUENCE</scope>
    <source>
        <strain evidence="3">CHS0354</strain>
    </source>
</reference>
<feature type="region of interest" description="Disordered" evidence="1">
    <location>
        <begin position="77"/>
        <end position="97"/>
    </location>
</feature>
<feature type="chain" id="PRO_5042194721" evidence="2">
    <location>
        <begin position="28"/>
        <end position="126"/>
    </location>
</feature>
<dbReference type="AlphaFoldDB" id="A0AAE0SWA1"/>
<organism evidence="3 4">
    <name type="scientific">Potamilus streckersoni</name>
    <dbReference type="NCBI Taxonomy" id="2493646"/>
    <lineage>
        <taxon>Eukaryota</taxon>
        <taxon>Metazoa</taxon>
        <taxon>Spiralia</taxon>
        <taxon>Lophotrochozoa</taxon>
        <taxon>Mollusca</taxon>
        <taxon>Bivalvia</taxon>
        <taxon>Autobranchia</taxon>
        <taxon>Heteroconchia</taxon>
        <taxon>Palaeoheterodonta</taxon>
        <taxon>Unionida</taxon>
        <taxon>Unionoidea</taxon>
        <taxon>Unionidae</taxon>
        <taxon>Ambleminae</taxon>
        <taxon>Lampsilini</taxon>
        <taxon>Potamilus</taxon>
    </lineage>
</organism>
<feature type="signal peptide" evidence="2">
    <location>
        <begin position="1"/>
        <end position="27"/>
    </location>
</feature>
<evidence type="ECO:0000313" key="3">
    <source>
        <dbReference type="EMBL" id="KAK3599392.1"/>
    </source>
</evidence>
<keyword evidence="4" id="KW-1185">Reference proteome</keyword>